<keyword evidence="2" id="KW-1133">Transmembrane helix</keyword>
<protein>
    <recommendedName>
        <fullName evidence="5">Paraquat-inducible protein A</fullName>
    </recommendedName>
</protein>
<evidence type="ECO:0000313" key="3">
    <source>
        <dbReference type="EMBL" id="GMG81201.1"/>
    </source>
</evidence>
<feature type="transmembrane region" description="Helical" evidence="2">
    <location>
        <begin position="160"/>
        <end position="177"/>
    </location>
</feature>
<sequence>MSGHPEDRGPAPGGAGAPAPSLHPPTRGRGRAGAWRGLSDPRARLWTNAALLLLWPLAWWAPLAHAGLLPWIGGRELSVLGAVGRLWQADIALALLVGGLGIVLPYAKTLAALGVQFGWLGGWAKPWLAGLARLAMADVFLIALYVVLAKGVGVGYVETAWGLWLFTGCVGLSIWASRPAREPTGGAKGDGA</sequence>
<dbReference type="EMBL" id="BSYI01000002">
    <property type="protein sequence ID" value="GMG81201.1"/>
    <property type="molecule type" value="Genomic_DNA"/>
</dbReference>
<name>A0ABQ6LLA0_9RHOB</name>
<keyword evidence="2" id="KW-0472">Membrane</keyword>
<evidence type="ECO:0008006" key="5">
    <source>
        <dbReference type="Google" id="ProtNLM"/>
    </source>
</evidence>
<gene>
    <name evidence="3" type="ORF">LNKW23_04130</name>
</gene>
<keyword evidence="4" id="KW-1185">Reference proteome</keyword>
<feature type="transmembrane region" description="Helical" evidence="2">
    <location>
        <begin position="86"/>
        <end position="107"/>
    </location>
</feature>
<dbReference type="Proteomes" id="UP001239909">
    <property type="component" value="Unassembled WGS sequence"/>
</dbReference>
<organism evidence="3 4">
    <name type="scientific">Paralimibaculum aggregatum</name>
    <dbReference type="NCBI Taxonomy" id="3036245"/>
    <lineage>
        <taxon>Bacteria</taxon>
        <taxon>Pseudomonadati</taxon>
        <taxon>Pseudomonadota</taxon>
        <taxon>Alphaproteobacteria</taxon>
        <taxon>Rhodobacterales</taxon>
        <taxon>Paracoccaceae</taxon>
        <taxon>Paralimibaculum</taxon>
    </lineage>
</organism>
<feature type="transmembrane region" description="Helical" evidence="2">
    <location>
        <begin position="45"/>
        <end position="66"/>
    </location>
</feature>
<proteinExistence type="predicted"/>
<reference evidence="3 4" key="1">
    <citation type="submission" date="2023-04" db="EMBL/GenBank/DDBJ databases">
        <title>Marinoamorphus aggregata gen. nov., sp. Nov., isolate from tissue of brittle star Ophioplocus japonicus.</title>
        <authorList>
            <person name="Kawano K."/>
            <person name="Sawayama S."/>
            <person name="Nakagawa S."/>
        </authorList>
    </citation>
    <scope>NUCLEOTIDE SEQUENCE [LARGE SCALE GENOMIC DNA]</scope>
    <source>
        <strain evidence="3 4">NKW23</strain>
    </source>
</reference>
<evidence type="ECO:0000256" key="1">
    <source>
        <dbReference type="SAM" id="MobiDB-lite"/>
    </source>
</evidence>
<dbReference type="RefSeq" id="WP_352231044.1">
    <property type="nucleotide sequence ID" value="NZ_BSYI01000002.1"/>
</dbReference>
<feature type="region of interest" description="Disordered" evidence="1">
    <location>
        <begin position="1"/>
        <end position="34"/>
    </location>
</feature>
<dbReference type="InterPro" id="IPR007498">
    <property type="entry name" value="PqiA-like"/>
</dbReference>
<evidence type="ECO:0000313" key="4">
    <source>
        <dbReference type="Proteomes" id="UP001239909"/>
    </source>
</evidence>
<accession>A0ABQ6LLA0</accession>
<keyword evidence="2" id="KW-0812">Transmembrane</keyword>
<evidence type="ECO:0000256" key="2">
    <source>
        <dbReference type="SAM" id="Phobius"/>
    </source>
</evidence>
<comment type="caution">
    <text evidence="3">The sequence shown here is derived from an EMBL/GenBank/DDBJ whole genome shotgun (WGS) entry which is preliminary data.</text>
</comment>
<dbReference type="Pfam" id="PF04403">
    <property type="entry name" value="PqiA"/>
    <property type="match status" value="1"/>
</dbReference>
<feature type="transmembrane region" description="Helical" evidence="2">
    <location>
        <begin position="127"/>
        <end position="148"/>
    </location>
</feature>